<gene>
    <name evidence="2" type="ORF">WN48_10649</name>
</gene>
<name>A0A310SI15_9HYME</name>
<dbReference type="AlphaFoldDB" id="A0A310SI15"/>
<accession>A0A310SI15</accession>
<protein>
    <submittedName>
        <fullName evidence="2">Uncharacterized protein</fullName>
    </submittedName>
</protein>
<sequence length="335" mass="38633">MTSCEDVFQSIWLPVVASVTSEFVRRPSSILCLWWFDIFDVMEHPVHSLEALHPQAQKGHPDTKDQNEKISWPSWEEEIPEEDYHSVPTPAVTNMFIPYNHSQALNSPNQWKSVLFLYYQHQCPITRAHSDDPDITWTRSSVWSKETESKERVKRKKETKQRKELEPSKPMVPSFYRRTLTLIFSFADGVFPGAARKPWINLAAERSRRLRARGPWRSRELASHRLVRVSACRRSVGAFDNSVVAFDNLIDRMTLAMAWDRRVIADTAAGRLTSAKKAPGLDWPPVVWNNVGPSGTVSTEMKLGDNMTMEGEWDRVLFASYYRCQGVSKRDEHLL</sequence>
<dbReference type="EMBL" id="KQ768090">
    <property type="protein sequence ID" value="OAD53230.1"/>
    <property type="molecule type" value="Genomic_DNA"/>
</dbReference>
<evidence type="ECO:0000256" key="1">
    <source>
        <dbReference type="SAM" id="MobiDB-lite"/>
    </source>
</evidence>
<organism evidence="2 3">
    <name type="scientific">Eufriesea mexicana</name>
    <dbReference type="NCBI Taxonomy" id="516756"/>
    <lineage>
        <taxon>Eukaryota</taxon>
        <taxon>Metazoa</taxon>
        <taxon>Ecdysozoa</taxon>
        <taxon>Arthropoda</taxon>
        <taxon>Hexapoda</taxon>
        <taxon>Insecta</taxon>
        <taxon>Pterygota</taxon>
        <taxon>Neoptera</taxon>
        <taxon>Endopterygota</taxon>
        <taxon>Hymenoptera</taxon>
        <taxon>Apocrita</taxon>
        <taxon>Aculeata</taxon>
        <taxon>Apoidea</taxon>
        <taxon>Anthophila</taxon>
        <taxon>Apidae</taxon>
        <taxon>Eufriesea</taxon>
    </lineage>
</organism>
<dbReference type="Proteomes" id="UP000250275">
    <property type="component" value="Unassembled WGS sequence"/>
</dbReference>
<keyword evidence="3" id="KW-1185">Reference proteome</keyword>
<reference evidence="2 3" key="1">
    <citation type="submission" date="2015-07" db="EMBL/GenBank/DDBJ databases">
        <title>The genome of Eufriesea mexicana.</title>
        <authorList>
            <person name="Pan H."/>
            <person name="Kapheim K."/>
        </authorList>
    </citation>
    <scope>NUCLEOTIDE SEQUENCE [LARGE SCALE GENOMIC DNA]</scope>
    <source>
        <strain evidence="2">0111107269</strain>
        <tissue evidence="2">Whole body</tissue>
    </source>
</reference>
<feature type="region of interest" description="Disordered" evidence="1">
    <location>
        <begin position="148"/>
        <end position="167"/>
    </location>
</feature>
<evidence type="ECO:0000313" key="3">
    <source>
        <dbReference type="Proteomes" id="UP000250275"/>
    </source>
</evidence>
<proteinExistence type="predicted"/>
<evidence type="ECO:0000313" key="2">
    <source>
        <dbReference type="EMBL" id="OAD53230.1"/>
    </source>
</evidence>